<protein>
    <submittedName>
        <fullName evidence="2">Uncharacterized protein</fullName>
    </submittedName>
</protein>
<organism evidence="2 3">
    <name type="scientific">Sclerotinia nivalis</name>
    <dbReference type="NCBI Taxonomy" id="352851"/>
    <lineage>
        <taxon>Eukaryota</taxon>
        <taxon>Fungi</taxon>
        <taxon>Dikarya</taxon>
        <taxon>Ascomycota</taxon>
        <taxon>Pezizomycotina</taxon>
        <taxon>Leotiomycetes</taxon>
        <taxon>Helotiales</taxon>
        <taxon>Sclerotiniaceae</taxon>
        <taxon>Sclerotinia</taxon>
    </lineage>
</organism>
<accession>A0A9X0A965</accession>
<evidence type="ECO:0000256" key="1">
    <source>
        <dbReference type="SAM" id="MobiDB-lite"/>
    </source>
</evidence>
<dbReference type="AlphaFoldDB" id="A0A9X0A965"/>
<evidence type="ECO:0000313" key="3">
    <source>
        <dbReference type="Proteomes" id="UP001152300"/>
    </source>
</evidence>
<comment type="caution">
    <text evidence="2">The sequence shown here is derived from an EMBL/GenBank/DDBJ whole genome shotgun (WGS) entry which is preliminary data.</text>
</comment>
<name>A0A9X0A965_9HELO</name>
<reference evidence="2" key="1">
    <citation type="submission" date="2022-11" db="EMBL/GenBank/DDBJ databases">
        <title>Genome Resource of Sclerotinia nivalis Strain SnTB1, a Plant Pathogen Isolated from American Ginseng.</title>
        <authorList>
            <person name="Fan S."/>
        </authorList>
    </citation>
    <scope>NUCLEOTIDE SEQUENCE</scope>
    <source>
        <strain evidence="2">SnTB1</strain>
    </source>
</reference>
<keyword evidence="3" id="KW-1185">Reference proteome</keyword>
<dbReference type="Proteomes" id="UP001152300">
    <property type="component" value="Unassembled WGS sequence"/>
</dbReference>
<evidence type="ECO:0000313" key="2">
    <source>
        <dbReference type="EMBL" id="KAJ8058466.1"/>
    </source>
</evidence>
<sequence>MNTPTPTPKKAKNNPLMECNIKNPDKLSTYLSGKGKQTDVKQTAPLEQCAIQTSAT</sequence>
<gene>
    <name evidence="2" type="ORF">OCU04_012654</name>
</gene>
<feature type="region of interest" description="Disordered" evidence="1">
    <location>
        <begin position="1"/>
        <end position="23"/>
    </location>
</feature>
<proteinExistence type="predicted"/>
<dbReference type="EMBL" id="JAPEIS010000016">
    <property type="protein sequence ID" value="KAJ8058466.1"/>
    <property type="molecule type" value="Genomic_DNA"/>
</dbReference>